<dbReference type="GO" id="GO:0051258">
    <property type="term" value="P:protein polymerization"/>
    <property type="evidence" value="ECO:0007669"/>
    <property type="project" value="UniProtKB-UniRule"/>
</dbReference>
<keyword evidence="3 4" id="KW-0342">GTP-binding</keyword>
<keyword evidence="2 4" id="KW-0547">Nucleotide-binding</keyword>
<dbReference type="NCBIfam" id="TIGR00065">
    <property type="entry name" value="ftsZ"/>
    <property type="match status" value="1"/>
</dbReference>
<dbReference type="InterPro" id="IPR000158">
    <property type="entry name" value="Cell_div_FtsZ"/>
</dbReference>
<sequence length="379" mass="40081">MAKLNPDLQTFANILVVGVGGSGCNAVSRMIASKIEGVKFVAINTDAQDLHHSNAPVKINIGKNLTRGLGAGMNPEVGRQAAEENIDEIKDVLKGADMVFVTGGHGGGTCTGASPIVAKASKELGALTVAVVTRPFSFEGALRARIAEEGLNNLKEHVDAMVVINNDRLLSVIDRKMSLIDSFKIVDEVLRQGVQGISDLVVQPGIVNVDFADINAIMQDAGSAMMGVGRASGEDRAIEAARAAINSPLLDTSIAGAHGILFSVAGGDDLAMSEINDAAKIITDEINPEAKVIFGAYNDDKLKKGEIKVTVIATGFTDVPVATTEELDFSAVAGNGIEERERTAVTAGINTKIKYNNSIKKEKEEEDWDIPAFIRKKMK</sequence>
<dbReference type="SMART" id="SM00864">
    <property type="entry name" value="Tubulin"/>
    <property type="match status" value="1"/>
</dbReference>
<dbReference type="InterPro" id="IPR003008">
    <property type="entry name" value="Tubulin_FtsZ_GTPase"/>
</dbReference>
<comment type="subcellular location">
    <subcellularLocation>
        <location evidence="4">Cytoplasm</location>
    </subcellularLocation>
    <text evidence="4">Assembles at midcell at the inner surface of the cytoplasmic membrane.</text>
</comment>
<evidence type="ECO:0000256" key="2">
    <source>
        <dbReference type="ARBA" id="ARBA00022741"/>
    </source>
</evidence>
<dbReference type="Gene3D" id="3.40.50.1440">
    <property type="entry name" value="Tubulin/FtsZ, GTPase domain"/>
    <property type="match status" value="1"/>
</dbReference>
<feature type="binding site" evidence="4">
    <location>
        <position position="187"/>
    </location>
    <ligand>
        <name>GTP</name>
        <dbReference type="ChEBI" id="CHEBI:37565"/>
    </ligand>
</feature>
<dbReference type="GO" id="GO:0032153">
    <property type="term" value="C:cell division site"/>
    <property type="evidence" value="ECO:0007669"/>
    <property type="project" value="UniProtKB-UniRule"/>
</dbReference>
<comment type="function">
    <text evidence="4">Essential cell division protein that forms a contractile ring structure (Z ring) at the future cell division site. The regulation of the ring assembly controls the timing and the location of cell division. One of the functions of the FtsZ ring is to recruit other cell division proteins to the septum to produce a new cell wall between the dividing cells. Binds GTP and shows GTPase activity.</text>
</comment>
<feature type="domain" description="Tubulin/FtsZ GTPase" evidence="6">
    <location>
        <begin position="13"/>
        <end position="205"/>
    </location>
</feature>
<comment type="similarity">
    <text evidence="1 4">Belongs to the FtsZ family.</text>
</comment>
<feature type="binding site" evidence="4">
    <location>
        <position position="139"/>
    </location>
    <ligand>
        <name>GTP</name>
        <dbReference type="ChEBI" id="CHEBI:37565"/>
    </ligand>
</feature>
<keyword evidence="4" id="KW-0963">Cytoplasm</keyword>
<dbReference type="InterPro" id="IPR008280">
    <property type="entry name" value="Tub_FtsZ_C"/>
</dbReference>
<proteinExistence type="inferred from homology"/>
<feature type="binding site" evidence="4">
    <location>
        <position position="143"/>
    </location>
    <ligand>
        <name>GTP</name>
        <dbReference type="ChEBI" id="CHEBI:37565"/>
    </ligand>
</feature>
<keyword evidence="4 8" id="KW-0132">Cell division</keyword>
<comment type="caution">
    <text evidence="4">Lacks conserved residue(s) required for the propagation of feature annotation.</text>
</comment>
<dbReference type="GO" id="GO:0003924">
    <property type="term" value="F:GTPase activity"/>
    <property type="evidence" value="ECO:0007669"/>
    <property type="project" value="UniProtKB-UniRule"/>
</dbReference>
<evidence type="ECO:0000256" key="5">
    <source>
        <dbReference type="NCBIfam" id="TIGR00065"/>
    </source>
</evidence>
<dbReference type="HAMAP" id="MF_00909">
    <property type="entry name" value="FtsZ"/>
    <property type="match status" value="1"/>
</dbReference>
<dbReference type="PANTHER" id="PTHR30314:SF3">
    <property type="entry name" value="MITOCHONDRIAL DIVISION PROTEIN FSZA"/>
    <property type="match status" value="1"/>
</dbReference>
<comment type="caution">
    <text evidence="8">The sequence shown here is derived from an EMBL/GenBank/DDBJ whole genome shotgun (WGS) entry which is preliminary data.</text>
</comment>
<dbReference type="SUPFAM" id="SSF52490">
    <property type="entry name" value="Tubulin nucleotide-binding domain-like"/>
    <property type="match status" value="1"/>
</dbReference>
<dbReference type="CDD" id="cd02201">
    <property type="entry name" value="FtsZ_type1"/>
    <property type="match status" value="1"/>
</dbReference>
<evidence type="ECO:0000256" key="4">
    <source>
        <dbReference type="HAMAP-Rule" id="MF_00909"/>
    </source>
</evidence>
<dbReference type="InterPro" id="IPR037103">
    <property type="entry name" value="Tubulin/FtsZ-like_C"/>
</dbReference>
<evidence type="ECO:0000256" key="3">
    <source>
        <dbReference type="ARBA" id="ARBA00023134"/>
    </source>
</evidence>
<dbReference type="InterPro" id="IPR036525">
    <property type="entry name" value="Tubulin/FtsZ_GTPase_sf"/>
</dbReference>
<dbReference type="InterPro" id="IPR045061">
    <property type="entry name" value="FtsZ/CetZ"/>
</dbReference>
<dbReference type="PANTHER" id="PTHR30314">
    <property type="entry name" value="CELL DIVISION PROTEIN FTSZ-RELATED"/>
    <property type="match status" value="1"/>
</dbReference>
<keyword evidence="4" id="KW-0131">Cell cycle</keyword>
<dbReference type="SUPFAM" id="SSF55307">
    <property type="entry name" value="Tubulin C-terminal domain-like"/>
    <property type="match status" value="1"/>
</dbReference>
<dbReference type="PROSITE" id="PS51257">
    <property type="entry name" value="PROKAR_LIPOPROTEIN"/>
    <property type="match status" value="1"/>
</dbReference>
<dbReference type="Gene3D" id="3.30.1330.20">
    <property type="entry name" value="Tubulin/FtsZ, C-terminal domain"/>
    <property type="match status" value="1"/>
</dbReference>
<dbReference type="Pfam" id="PF12327">
    <property type="entry name" value="FtsZ_C"/>
    <property type="match status" value="1"/>
</dbReference>
<dbReference type="EMBL" id="MHOK01000018">
    <property type="protein sequence ID" value="OGZ61715.1"/>
    <property type="molecule type" value="Genomic_DNA"/>
</dbReference>
<evidence type="ECO:0000313" key="9">
    <source>
        <dbReference type="Proteomes" id="UP000176770"/>
    </source>
</evidence>
<keyword evidence="4" id="KW-0717">Septation</keyword>
<accession>A0A1G2HGS8</accession>
<dbReference type="InterPro" id="IPR024757">
    <property type="entry name" value="FtsZ_C"/>
</dbReference>
<protein>
    <recommendedName>
        <fullName evidence="4 5">Cell division protein FtsZ</fullName>
    </recommendedName>
</protein>
<organism evidence="8 9">
    <name type="scientific">Candidatus Spechtbacteria bacterium RIFCSPLOWO2_12_FULL_38_22</name>
    <dbReference type="NCBI Taxonomy" id="1802165"/>
    <lineage>
        <taxon>Bacteria</taxon>
        <taxon>Candidatus Spechtiibacteriota</taxon>
    </lineage>
</organism>
<comment type="subunit">
    <text evidence="4">Homodimer. Polymerizes to form a dynamic ring structure in a strictly GTP-dependent manner. Interacts directly with several other division proteins.</text>
</comment>
<dbReference type="GO" id="GO:0005737">
    <property type="term" value="C:cytoplasm"/>
    <property type="evidence" value="ECO:0007669"/>
    <property type="project" value="UniProtKB-SubCell"/>
</dbReference>
<feature type="domain" description="Tubulin/FtsZ 2-layer sandwich" evidence="7">
    <location>
        <begin position="207"/>
        <end position="325"/>
    </location>
</feature>
<dbReference type="SMART" id="SM00865">
    <property type="entry name" value="Tubulin_C"/>
    <property type="match status" value="1"/>
</dbReference>
<dbReference type="FunFam" id="3.40.50.1440:FF:000001">
    <property type="entry name" value="Cell division protein FtsZ"/>
    <property type="match status" value="1"/>
</dbReference>
<dbReference type="PRINTS" id="PR00423">
    <property type="entry name" value="CELLDVISFTSZ"/>
</dbReference>
<dbReference type="GO" id="GO:0000917">
    <property type="term" value="P:division septum assembly"/>
    <property type="evidence" value="ECO:0007669"/>
    <property type="project" value="UniProtKB-KW"/>
</dbReference>
<gene>
    <name evidence="4" type="primary">ftsZ</name>
    <name evidence="8" type="ORF">A3F94_02000</name>
</gene>
<dbReference type="STRING" id="1802165.A3F94_02000"/>
<reference evidence="8 9" key="1">
    <citation type="journal article" date="2016" name="Nat. Commun.">
        <title>Thousands of microbial genomes shed light on interconnected biogeochemical processes in an aquifer system.</title>
        <authorList>
            <person name="Anantharaman K."/>
            <person name="Brown C.T."/>
            <person name="Hug L.A."/>
            <person name="Sharon I."/>
            <person name="Castelle C.J."/>
            <person name="Probst A.J."/>
            <person name="Thomas B.C."/>
            <person name="Singh A."/>
            <person name="Wilkins M.J."/>
            <person name="Karaoz U."/>
            <person name="Brodie E.L."/>
            <person name="Williams K.H."/>
            <person name="Hubbard S.S."/>
            <person name="Banfield J.F."/>
        </authorList>
    </citation>
    <scope>NUCLEOTIDE SEQUENCE [LARGE SCALE GENOMIC DNA]</scope>
</reference>
<dbReference type="InterPro" id="IPR018316">
    <property type="entry name" value="Tubulin/FtsZ_2-layer-sand-dom"/>
</dbReference>
<dbReference type="GO" id="GO:0005525">
    <property type="term" value="F:GTP binding"/>
    <property type="evidence" value="ECO:0007669"/>
    <property type="project" value="UniProtKB-UniRule"/>
</dbReference>
<dbReference type="GO" id="GO:0043093">
    <property type="term" value="P:FtsZ-dependent cytokinesis"/>
    <property type="evidence" value="ECO:0007669"/>
    <property type="project" value="UniProtKB-UniRule"/>
</dbReference>
<evidence type="ECO:0000256" key="1">
    <source>
        <dbReference type="ARBA" id="ARBA00009690"/>
    </source>
</evidence>
<dbReference type="Pfam" id="PF00091">
    <property type="entry name" value="Tubulin"/>
    <property type="match status" value="1"/>
</dbReference>
<dbReference type="AlphaFoldDB" id="A0A1G2HGS8"/>
<evidence type="ECO:0000259" key="7">
    <source>
        <dbReference type="SMART" id="SM00865"/>
    </source>
</evidence>
<evidence type="ECO:0000313" key="8">
    <source>
        <dbReference type="EMBL" id="OGZ61715.1"/>
    </source>
</evidence>
<name>A0A1G2HGS8_9BACT</name>
<evidence type="ECO:0000259" key="6">
    <source>
        <dbReference type="SMART" id="SM00864"/>
    </source>
</evidence>
<dbReference type="Proteomes" id="UP000176770">
    <property type="component" value="Unassembled WGS sequence"/>
</dbReference>